<gene>
    <name evidence="4" type="ORF">RCG21_26365</name>
</gene>
<dbReference type="InterPro" id="IPR045584">
    <property type="entry name" value="Pilin-like"/>
</dbReference>
<sequence>MFQKLRNKLKEQQGMTLIELLAVIVILGIIAAIAVPSILGLIDNTKKDAHVANAQQMINSAKMAISSDVNLQTGTKYLPLGYLEGQNFIEHIDDPDSTKTYALGTSQIESTITETDAISYVKIVSGQVTTVKLVDQTRGVQTSGGLGVAPSALKRGVVINNP</sequence>
<keyword evidence="5" id="KW-1185">Reference proteome</keyword>
<dbReference type="AlphaFoldDB" id="A0AA90R9N5"/>
<organism evidence="4 5">
    <name type="scientific">Bacillus salipaludis</name>
    <dbReference type="NCBI Taxonomy" id="2547811"/>
    <lineage>
        <taxon>Bacteria</taxon>
        <taxon>Bacillati</taxon>
        <taxon>Bacillota</taxon>
        <taxon>Bacilli</taxon>
        <taxon>Bacillales</taxon>
        <taxon>Bacillaceae</taxon>
        <taxon>Bacillus</taxon>
    </lineage>
</organism>
<dbReference type="PANTHER" id="PTHR30093">
    <property type="entry name" value="GENERAL SECRETION PATHWAY PROTEIN G"/>
    <property type="match status" value="1"/>
</dbReference>
<dbReference type="Gene3D" id="3.30.700.10">
    <property type="entry name" value="Glycoprotein, Type 4 Pilin"/>
    <property type="match status" value="1"/>
</dbReference>
<dbReference type="InterPro" id="IPR012902">
    <property type="entry name" value="N_methyl_site"/>
</dbReference>
<dbReference type="NCBIfam" id="TIGR02532">
    <property type="entry name" value="IV_pilin_GFxxxE"/>
    <property type="match status" value="1"/>
</dbReference>
<dbReference type="GO" id="GO:0030420">
    <property type="term" value="P:establishment of competence for transformation"/>
    <property type="evidence" value="ECO:0007669"/>
    <property type="project" value="UniProtKB-KW"/>
</dbReference>
<dbReference type="PANTHER" id="PTHR30093:SF43">
    <property type="entry name" value="SLR2015 PROTEIN"/>
    <property type="match status" value="1"/>
</dbReference>
<feature type="transmembrane region" description="Helical" evidence="3">
    <location>
        <begin position="20"/>
        <end position="42"/>
    </location>
</feature>
<comment type="subcellular location">
    <subcellularLocation>
        <location evidence="1">Cell surface</location>
    </subcellularLocation>
</comment>
<keyword evidence="3" id="KW-0812">Transmembrane</keyword>
<keyword evidence="3" id="KW-1133">Transmembrane helix</keyword>
<dbReference type="Pfam" id="PF07963">
    <property type="entry name" value="N_methyl"/>
    <property type="match status" value="1"/>
</dbReference>
<proteinExistence type="predicted"/>
<evidence type="ECO:0000256" key="1">
    <source>
        <dbReference type="ARBA" id="ARBA00004241"/>
    </source>
</evidence>
<dbReference type="EMBL" id="JAVGVR010000001">
    <property type="protein sequence ID" value="MDQ6599826.1"/>
    <property type="molecule type" value="Genomic_DNA"/>
</dbReference>
<reference evidence="4" key="1">
    <citation type="submission" date="2023-08" db="EMBL/GenBank/DDBJ databases">
        <title>Nitrogen cycling bacteria in agricultural field soils.</title>
        <authorList>
            <person name="Jang J."/>
        </authorList>
    </citation>
    <scope>NUCLEOTIDE SEQUENCE</scope>
    <source>
        <strain evidence="4">PS3-36</strain>
    </source>
</reference>
<evidence type="ECO:0000313" key="5">
    <source>
        <dbReference type="Proteomes" id="UP001178888"/>
    </source>
</evidence>
<evidence type="ECO:0000256" key="2">
    <source>
        <dbReference type="ARBA" id="ARBA00023287"/>
    </source>
</evidence>
<evidence type="ECO:0000256" key="3">
    <source>
        <dbReference type="SAM" id="Phobius"/>
    </source>
</evidence>
<keyword evidence="3" id="KW-0472">Membrane</keyword>
<keyword evidence="2" id="KW-0178">Competence</keyword>
<dbReference type="SUPFAM" id="SSF54523">
    <property type="entry name" value="Pili subunits"/>
    <property type="match status" value="1"/>
</dbReference>
<evidence type="ECO:0000313" key="4">
    <source>
        <dbReference type="EMBL" id="MDQ6599826.1"/>
    </source>
</evidence>
<dbReference type="PROSITE" id="PS00409">
    <property type="entry name" value="PROKAR_NTER_METHYL"/>
    <property type="match status" value="1"/>
</dbReference>
<accession>A0AA90R9N5</accession>
<name>A0AA90R9N5_9BACI</name>
<dbReference type="GO" id="GO:0009986">
    <property type="term" value="C:cell surface"/>
    <property type="evidence" value="ECO:0007669"/>
    <property type="project" value="UniProtKB-SubCell"/>
</dbReference>
<dbReference type="Proteomes" id="UP001178888">
    <property type="component" value="Unassembled WGS sequence"/>
</dbReference>
<protein>
    <submittedName>
        <fullName evidence="4">Type II secretion system protein</fullName>
    </submittedName>
</protein>
<dbReference type="RefSeq" id="WP_308913909.1">
    <property type="nucleotide sequence ID" value="NZ_JAVGVR010000001.1"/>
</dbReference>
<comment type="caution">
    <text evidence="4">The sequence shown here is derived from an EMBL/GenBank/DDBJ whole genome shotgun (WGS) entry which is preliminary data.</text>
</comment>